<feature type="transmembrane region" description="Helical" evidence="8">
    <location>
        <begin position="12"/>
        <end position="32"/>
    </location>
</feature>
<dbReference type="HOGENOM" id="CLU_013016_1_0_4"/>
<evidence type="ECO:0000256" key="6">
    <source>
        <dbReference type="ARBA" id="ARBA00022989"/>
    </source>
</evidence>
<feature type="transmembrane region" description="Helical" evidence="8">
    <location>
        <begin position="126"/>
        <end position="144"/>
    </location>
</feature>
<evidence type="ECO:0000256" key="3">
    <source>
        <dbReference type="ARBA" id="ARBA00022448"/>
    </source>
</evidence>
<dbReference type="PANTHER" id="PTHR30472">
    <property type="entry name" value="FERRIC ENTEROBACTIN TRANSPORT SYSTEM PERMEASE PROTEIN"/>
    <property type="match status" value="1"/>
</dbReference>
<dbReference type="Pfam" id="PF01032">
    <property type="entry name" value="FecCD"/>
    <property type="match status" value="1"/>
</dbReference>
<evidence type="ECO:0000256" key="1">
    <source>
        <dbReference type="ARBA" id="ARBA00004651"/>
    </source>
</evidence>
<dbReference type="Proteomes" id="UP000019095">
    <property type="component" value="Chromosome"/>
</dbReference>
<feature type="transmembrane region" description="Helical" evidence="8">
    <location>
        <begin position="314"/>
        <end position="333"/>
    </location>
</feature>
<protein>
    <submittedName>
        <fullName evidence="9">Putative iron ABC transporter permease protein</fullName>
    </submittedName>
</protein>
<evidence type="ECO:0000256" key="8">
    <source>
        <dbReference type="SAM" id="Phobius"/>
    </source>
</evidence>
<keyword evidence="10" id="KW-1185">Reference proteome</keyword>
<sequence length="337" mass="34927">MPGRGNRPINTVMITVVLIALLIMAVLVHLGVGSRYIPMHSAIQTFLQPDPHNFDQHILRNLRMPRMLGALTAGAALGLAGALIQSVARNRLGEPQLLGLNAGAAFAVVASTTLSIPLLSTAAMRPFTAALGGALLFALVLLFAQVGQRGMTVIKLTFCGIALSAFASALTSAMLILDEDSLQDLRIWLAGDLAEAGMAVVRHSLPAALCGVLLVAAISRHIHTLTLGDDVASGLGTPVARTRWLALVAAALLCGSAVSIAGPLGFIGLVAPHMAHRLGARSGNRRLLFSALCGAILVLLADVVARTALAPRELATGVVTAFVGVPVFLALVLRGRQ</sequence>
<comment type="similarity">
    <text evidence="2">Belongs to the binding-protein-dependent transport system permease family. FecCD subfamily.</text>
</comment>
<keyword evidence="5 8" id="KW-0812">Transmembrane</keyword>
<feature type="transmembrane region" description="Helical" evidence="8">
    <location>
        <begin position="287"/>
        <end position="308"/>
    </location>
</feature>
<feature type="transmembrane region" description="Helical" evidence="8">
    <location>
        <begin position="100"/>
        <end position="120"/>
    </location>
</feature>
<evidence type="ECO:0000313" key="9">
    <source>
        <dbReference type="EMBL" id="AHG63379.1"/>
    </source>
</evidence>
<keyword evidence="6 8" id="KW-1133">Transmembrane helix</keyword>
<feature type="transmembrane region" description="Helical" evidence="8">
    <location>
        <begin position="244"/>
        <end position="266"/>
    </location>
</feature>
<dbReference type="InterPro" id="IPR037294">
    <property type="entry name" value="ABC_BtuC-like"/>
</dbReference>
<organism evidence="9 10">
    <name type="scientific">Advenella mimigardefordensis (strain DSM 17166 / LMG 22922 / DPN7)</name>
    <dbReference type="NCBI Taxonomy" id="1247726"/>
    <lineage>
        <taxon>Bacteria</taxon>
        <taxon>Pseudomonadati</taxon>
        <taxon>Pseudomonadota</taxon>
        <taxon>Betaproteobacteria</taxon>
        <taxon>Burkholderiales</taxon>
        <taxon>Alcaligenaceae</taxon>
    </lineage>
</organism>
<comment type="subcellular location">
    <subcellularLocation>
        <location evidence="1">Cell membrane</location>
        <topology evidence="1">Multi-pass membrane protein</topology>
    </subcellularLocation>
</comment>
<dbReference type="CDD" id="cd06550">
    <property type="entry name" value="TM_ABC_iron-siderophores_like"/>
    <property type="match status" value="1"/>
</dbReference>
<dbReference type="PANTHER" id="PTHR30472:SF1">
    <property type="entry name" value="FE(3+) DICITRATE TRANSPORT SYSTEM PERMEASE PROTEIN FECC-RELATED"/>
    <property type="match status" value="1"/>
</dbReference>
<name>W0P952_ADVMD</name>
<dbReference type="FunFam" id="1.10.3470.10:FF:000001">
    <property type="entry name" value="Vitamin B12 ABC transporter permease BtuC"/>
    <property type="match status" value="1"/>
</dbReference>
<evidence type="ECO:0000313" key="10">
    <source>
        <dbReference type="Proteomes" id="UP000019095"/>
    </source>
</evidence>
<gene>
    <name evidence="9" type="ORF">MIM_c12850</name>
</gene>
<dbReference type="STRING" id="1247726.MIM_c12850"/>
<dbReference type="EMBL" id="CP003915">
    <property type="protein sequence ID" value="AHG63379.1"/>
    <property type="molecule type" value="Genomic_DNA"/>
</dbReference>
<reference evidence="9 10" key="1">
    <citation type="journal article" date="2014" name="Microbiology">
        <title>Unravelling the complete genome sequence of Advenella mimigardefordensis strain DPN7T and novel insights in the catabolism of the xenobiotic polythioester precursor 3,3'-dithiodipropionate.</title>
        <authorList>
            <person name="Wubbeler J.H."/>
            <person name="Hiessl S."/>
            <person name="Schuldes J."/>
            <person name="Thurmer A."/>
            <person name="Daniel R."/>
            <person name="Steinbuchel A."/>
        </authorList>
    </citation>
    <scope>NUCLEOTIDE SEQUENCE [LARGE SCALE GENOMIC DNA]</scope>
    <source>
        <strain evidence="10">DSM 17166 / LMG 22922 / DPN7</strain>
    </source>
</reference>
<evidence type="ECO:0000256" key="5">
    <source>
        <dbReference type="ARBA" id="ARBA00022692"/>
    </source>
</evidence>
<dbReference type="KEGG" id="amim:MIM_c12850"/>
<dbReference type="GO" id="GO:0033214">
    <property type="term" value="P:siderophore-iron import into cell"/>
    <property type="evidence" value="ECO:0007669"/>
    <property type="project" value="TreeGrafter"/>
</dbReference>
<keyword evidence="4" id="KW-1003">Cell membrane</keyword>
<proteinExistence type="inferred from homology"/>
<keyword evidence="7 8" id="KW-0472">Membrane</keyword>
<dbReference type="OrthoDB" id="9811721at2"/>
<evidence type="ECO:0000256" key="7">
    <source>
        <dbReference type="ARBA" id="ARBA00023136"/>
    </source>
</evidence>
<dbReference type="Gene3D" id="1.10.3470.10">
    <property type="entry name" value="ABC transporter involved in vitamin B12 uptake, BtuC"/>
    <property type="match status" value="1"/>
</dbReference>
<dbReference type="InterPro" id="IPR000522">
    <property type="entry name" value="ABC_transptr_permease_BtuC"/>
</dbReference>
<dbReference type="AlphaFoldDB" id="W0P952"/>
<dbReference type="PATRIC" id="fig|1247726.3.peg.1410"/>
<accession>W0P952</accession>
<dbReference type="eggNOG" id="COG0609">
    <property type="taxonomic scope" value="Bacteria"/>
</dbReference>
<dbReference type="GO" id="GO:0005886">
    <property type="term" value="C:plasma membrane"/>
    <property type="evidence" value="ECO:0007669"/>
    <property type="project" value="UniProtKB-SubCell"/>
</dbReference>
<dbReference type="SUPFAM" id="SSF81345">
    <property type="entry name" value="ABC transporter involved in vitamin B12 uptake, BtuC"/>
    <property type="match status" value="1"/>
</dbReference>
<dbReference type="GO" id="GO:0022857">
    <property type="term" value="F:transmembrane transporter activity"/>
    <property type="evidence" value="ECO:0007669"/>
    <property type="project" value="InterPro"/>
</dbReference>
<feature type="transmembrane region" description="Helical" evidence="8">
    <location>
        <begin position="67"/>
        <end position="88"/>
    </location>
</feature>
<evidence type="ECO:0000256" key="4">
    <source>
        <dbReference type="ARBA" id="ARBA00022475"/>
    </source>
</evidence>
<evidence type="ECO:0000256" key="2">
    <source>
        <dbReference type="ARBA" id="ARBA00007935"/>
    </source>
</evidence>
<feature type="transmembrane region" description="Helical" evidence="8">
    <location>
        <begin position="156"/>
        <end position="177"/>
    </location>
</feature>
<keyword evidence="3" id="KW-0813">Transport</keyword>